<reference evidence="5" key="2">
    <citation type="submission" date="2022-03" db="EMBL/GenBank/DDBJ databases">
        <authorList>
            <person name="Ryngajllo M."/>
            <person name="Jacek P."/>
            <person name="Kubiak K."/>
        </authorList>
    </citation>
    <scope>NUCLEOTIDE SEQUENCE</scope>
    <source>
        <strain evidence="5">SI1</strain>
    </source>
</reference>
<dbReference type="GO" id="GO:0016746">
    <property type="term" value="F:acyltransferase activity"/>
    <property type="evidence" value="ECO:0007669"/>
    <property type="project" value="UniProtKB-KW"/>
</dbReference>
<comment type="caution">
    <text evidence="5">The sequence shown here is derived from an EMBL/GenBank/DDBJ whole genome shotgun (WGS) entry which is preliminary data.</text>
</comment>
<dbReference type="NCBIfam" id="NF006045">
    <property type="entry name" value="PRK08190.1"/>
    <property type="match status" value="1"/>
</dbReference>
<evidence type="ECO:0000313" key="5">
    <source>
        <dbReference type="EMBL" id="MCJ8353409.1"/>
    </source>
</evidence>
<evidence type="ECO:0000313" key="6">
    <source>
        <dbReference type="Proteomes" id="UP001202887"/>
    </source>
</evidence>
<dbReference type="AlphaFoldDB" id="A0AAW5ENU8"/>
<dbReference type="InterPro" id="IPR050500">
    <property type="entry name" value="Phos_Acetyltrans/Butyryltrans"/>
</dbReference>
<gene>
    <name evidence="5" type="ORF">K1W68_05275</name>
</gene>
<evidence type="ECO:0000259" key="4">
    <source>
        <dbReference type="Pfam" id="PF01515"/>
    </source>
</evidence>
<feature type="domain" description="Phosphate acetyl/butaryl transferase" evidence="4">
    <location>
        <begin position="116"/>
        <end position="325"/>
    </location>
</feature>
<evidence type="ECO:0000256" key="1">
    <source>
        <dbReference type="ARBA" id="ARBA00005656"/>
    </source>
</evidence>
<dbReference type="SUPFAM" id="SSF53659">
    <property type="entry name" value="Isocitrate/Isopropylmalate dehydrogenase-like"/>
    <property type="match status" value="1"/>
</dbReference>
<accession>A0AAW5ENU8</accession>
<protein>
    <submittedName>
        <fullName evidence="5">Bifunctional enoyl-CoA hydratase/phosphate acetyltransferase</fullName>
    </submittedName>
</protein>
<evidence type="ECO:0000256" key="2">
    <source>
        <dbReference type="ARBA" id="ARBA00022679"/>
    </source>
</evidence>
<dbReference type="InterPro" id="IPR012147">
    <property type="entry name" value="P_Ac_Bu_trans"/>
</dbReference>
<dbReference type="PIRSF" id="PIRSF000428">
    <property type="entry name" value="P_Ac_trans"/>
    <property type="match status" value="1"/>
</dbReference>
<dbReference type="Proteomes" id="UP001202887">
    <property type="component" value="Unassembled WGS sequence"/>
</dbReference>
<reference evidence="5" key="1">
    <citation type="journal article" date="2021" name="Polymers (Basel)">
        <title>Highly Stretchable Bacterial Cellulose Produced by Komagataeibacter hansenii SI1.</title>
        <authorList>
            <person name="Cielecka I."/>
            <person name="Ryngajllo M."/>
            <person name="Maniukiewicz W."/>
            <person name="Bielecki S."/>
        </authorList>
    </citation>
    <scope>NUCLEOTIDE SEQUENCE</scope>
    <source>
        <strain evidence="5">SI1</strain>
    </source>
</reference>
<proteinExistence type="inferred from homology"/>
<dbReference type="EMBL" id="JAIBCX010000009">
    <property type="protein sequence ID" value="MCJ8353409.1"/>
    <property type="molecule type" value="Genomic_DNA"/>
</dbReference>
<dbReference type="RefSeq" id="WP_231105663.1">
    <property type="nucleotide sequence ID" value="NZ_JAIBCX010000009.1"/>
</dbReference>
<keyword evidence="2" id="KW-0808">Transferase</keyword>
<organism evidence="5 6">
    <name type="scientific">Novacetimonas hansenii</name>
    <name type="common">Komagataeibacter hansenii</name>
    <dbReference type="NCBI Taxonomy" id="436"/>
    <lineage>
        <taxon>Bacteria</taxon>
        <taxon>Pseudomonadati</taxon>
        <taxon>Pseudomonadota</taxon>
        <taxon>Alphaproteobacteria</taxon>
        <taxon>Acetobacterales</taxon>
        <taxon>Acetobacteraceae</taxon>
        <taxon>Novacetimonas</taxon>
    </lineage>
</organism>
<name>A0AAW5ENU8_NOVHA</name>
<comment type="similarity">
    <text evidence="1">Belongs to the phosphate acetyltransferase and butyryltransferase family.</text>
</comment>
<dbReference type="Pfam" id="PF01515">
    <property type="entry name" value="PTA_PTB"/>
    <property type="match status" value="1"/>
</dbReference>
<keyword evidence="3" id="KW-0012">Acyltransferase</keyword>
<dbReference type="Gene3D" id="3.40.718.10">
    <property type="entry name" value="Isopropylmalate Dehydrogenase"/>
    <property type="match status" value="1"/>
</dbReference>
<dbReference type="InterPro" id="IPR002505">
    <property type="entry name" value="PTA_PTB"/>
</dbReference>
<sequence length="349" mass="36094">MSDLLGKSMTTSATTPAPISAAISASVPASSGSASASGLHFFDRLAATLRGVAPMPVGIVYPCSAIALRAACELLRRDLAKPVLIGPVGRIRAIAREESLDISACRLVDAADDTQAAQAGVRMAREGEVAILMKGALHSRVYLHEIGHHDSGLRTERWMSHAYILDLPGVGRPLFVSDGAVNIAPDLDVRRDIVRNAIDLAHILGIACPRVALLSAVETVNPGLQSTLDAAIICKMADRGQITGGIVDGPLALDNALSAEAARCKGVRSPIGGQADILIVPDLEAGNILAKQMTFLGGAQAAGIVIGARVPVVLTSRADSLSTRLLSCMVAVAMVRAGYRIARPGADGA</sequence>
<evidence type="ECO:0000256" key="3">
    <source>
        <dbReference type="ARBA" id="ARBA00023315"/>
    </source>
</evidence>
<dbReference type="PANTHER" id="PTHR43356:SF2">
    <property type="entry name" value="PHOSPHATE ACETYLTRANSFERASE"/>
    <property type="match status" value="1"/>
</dbReference>
<dbReference type="PANTHER" id="PTHR43356">
    <property type="entry name" value="PHOSPHATE ACETYLTRANSFERASE"/>
    <property type="match status" value="1"/>
</dbReference>